<comment type="cofactor">
    <cofactor evidence="1">
        <name>[4Fe-4S] cluster</name>
        <dbReference type="ChEBI" id="CHEBI:49883"/>
    </cofactor>
</comment>
<dbReference type="Gene3D" id="3.30.70.20">
    <property type="match status" value="1"/>
</dbReference>
<keyword evidence="4" id="KW-0949">S-adenosyl-L-methionine</keyword>
<evidence type="ECO:0000256" key="8">
    <source>
        <dbReference type="ARBA" id="ARBA00023014"/>
    </source>
</evidence>
<dbReference type="PROSITE" id="PS00198">
    <property type="entry name" value="4FE4S_FER_1"/>
    <property type="match status" value="1"/>
</dbReference>
<reference evidence="11" key="1">
    <citation type="submission" date="2018-06" db="EMBL/GenBank/DDBJ databases">
        <authorList>
            <person name="Zhirakovskaya E."/>
        </authorList>
    </citation>
    <scope>NUCLEOTIDE SEQUENCE</scope>
</reference>
<feature type="domain" description="4Fe-4S ferredoxin-type" evidence="9">
    <location>
        <begin position="80"/>
        <end position="109"/>
    </location>
</feature>
<dbReference type="PIRSF" id="PIRSF000371">
    <property type="entry name" value="PFL_act_enz"/>
    <property type="match status" value="1"/>
</dbReference>
<dbReference type="NCBIfam" id="TIGR02494">
    <property type="entry name" value="PFLE_PFLC"/>
    <property type="match status" value="1"/>
</dbReference>
<name>A0A3B0UQZ3_9ZZZZ</name>
<dbReference type="PROSITE" id="PS01087">
    <property type="entry name" value="RADICAL_ACTIVATING"/>
    <property type="match status" value="1"/>
</dbReference>
<keyword evidence="8" id="KW-0411">Iron-sulfur</keyword>
<evidence type="ECO:0000313" key="11">
    <source>
        <dbReference type="EMBL" id="VAW30673.1"/>
    </source>
</evidence>
<dbReference type="GO" id="GO:0051539">
    <property type="term" value="F:4 iron, 4 sulfur cluster binding"/>
    <property type="evidence" value="ECO:0007669"/>
    <property type="project" value="UniProtKB-KW"/>
</dbReference>
<evidence type="ECO:0000259" key="10">
    <source>
        <dbReference type="PROSITE" id="PS51918"/>
    </source>
</evidence>
<dbReference type="SFLD" id="SFLDG01066">
    <property type="entry name" value="organic_radical-activating_enz"/>
    <property type="match status" value="1"/>
</dbReference>
<dbReference type="InterPro" id="IPR034457">
    <property type="entry name" value="Organic_radical-activating"/>
</dbReference>
<keyword evidence="5" id="KW-0479">Metal-binding</keyword>
<dbReference type="Pfam" id="PF13353">
    <property type="entry name" value="Fer4_12"/>
    <property type="match status" value="1"/>
</dbReference>
<dbReference type="InterPro" id="IPR040074">
    <property type="entry name" value="BssD/PflA/YjjW"/>
</dbReference>
<keyword evidence="3" id="KW-0004">4Fe-4S</keyword>
<dbReference type="GO" id="GO:0046872">
    <property type="term" value="F:metal ion binding"/>
    <property type="evidence" value="ECO:0007669"/>
    <property type="project" value="UniProtKB-KW"/>
</dbReference>
<protein>
    <submittedName>
        <fullName evidence="11">Pyruvate formate-lyase activating enzyme</fullName>
        <ecNumber evidence="11">1.97.1.4</ecNumber>
    </submittedName>
</protein>
<dbReference type="InterPro" id="IPR017896">
    <property type="entry name" value="4Fe4S_Fe-S-bd"/>
</dbReference>
<keyword evidence="7" id="KW-0408">Iron</keyword>
<dbReference type="PANTHER" id="PTHR30352">
    <property type="entry name" value="PYRUVATE FORMATE-LYASE-ACTIVATING ENZYME"/>
    <property type="match status" value="1"/>
</dbReference>
<dbReference type="SUPFAM" id="SSF54862">
    <property type="entry name" value="4Fe-4S ferredoxins"/>
    <property type="match status" value="1"/>
</dbReference>
<dbReference type="InterPro" id="IPR012839">
    <property type="entry name" value="Organic_radical_activase"/>
</dbReference>
<gene>
    <name evidence="11" type="ORF">MNBD_BACTEROID07-1661</name>
</gene>
<organism evidence="11">
    <name type="scientific">hydrothermal vent metagenome</name>
    <dbReference type="NCBI Taxonomy" id="652676"/>
    <lineage>
        <taxon>unclassified sequences</taxon>
        <taxon>metagenomes</taxon>
        <taxon>ecological metagenomes</taxon>
    </lineage>
</organism>
<keyword evidence="11" id="KW-0670">Pyruvate</keyword>
<dbReference type="InterPro" id="IPR001989">
    <property type="entry name" value="Radical_activat_CS"/>
</dbReference>
<dbReference type="PROSITE" id="PS51918">
    <property type="entry name" value="RADICAL_SAM"/>
    <property type="match status" value="1"/>
</dbReference>
<dbReference type="InterPro" id="IPR017900">
    <property type="entry name" value="4Fe4S_Fe_S_CS"/>
</dbReference>
<evidence type="ECO:0000256" key="1">
    <source>
        <dbReference type="ARBA" id="ARBA00001966"/>
    </source>
</evidence>
<dbReference type="Gene3D" id="3.80.30.10">
    <property type="entry name" value="pyruvate-formate lyase- activating enzyme"/>
    <property type="match status" value="1"/>
</dbReference>
<accession>A0A3B0UQZ3</accession>
<evidence type="ECO:0000259" key="9">
    <source>
        <dbReference type="PROSITE" id="PS51379"/>
    </source>
</evidence>
<comment type="similarity">
    <text evidence="2">Belongs to the organic radical-activating enzymes family.</text>
</comment>
<dbReference type="PROSITE" id="PS51379">
    <property type="entry name" value="4FE4S_FER_2"/>
    <property type="match status" value="2"/>
</dbReference>
<feature type="domain" description="4Fe-4S ferredoxin-type" evidence="9">
    <location>
        <begin position="51"/>
        <end position="79"/>
    </location>
</feature>
<evidence type="ECO:0000256" key="4">
    <source>
        <dbReference type="ARBA" id="ARBA00022691"/>
    </source>
</evidence>
<dbReference type="SFLD" id="SFLDG01118">
    <property type="entry name" value="activating_enzymes__group_2"/>
    <property type="match status" value="1"/>
</dbReference>
<dbReference type="EC" id="1.97.1.4" evidence="11"/>
<evidence type="ECO:0000256" key="7">
    <source>
        <dbReference type="ARBA" id="ARBA00023004"/>
    </source>
</evidence>
<evidence type="ECO:0000256" key="5">
    <source>
        <dbReference type="ARBA" id="ARBA00022723"/>
    </source>
</evidence>
<dbReference type="AlphaFoldDB" id="A0A3B0UQZ3"/>
<feature type="domain" description="Radical SAM core" evidence="10">
    <location>
        <begin position="20"/>
        <end position="310"/>
    </location>
</feature>
<dbReference type="GO" id="GO:0043365">
    <property type="term" value="F:[formate-C-acetyltransferase]-activating enzyme activity"/>
    <property type="evidence" value="ECO:0007669"/>
    <property type="project" value="UniProtKB-EC"/>
</dbReference>
<keyword evidence="11" id="KW-0456">Lyase</keyword>
<evidence type="ECO:0000256" key="2">
    <source>
        <dbReference type="ARBA" id="ARBA00009777"/>
    </source>
</evidence>
<sequence>MAEENIIKARLLEIQRMSTEDGPGIRTTVFLKGCSLHCSWCHNPESISPKPQLQWLSSNCIGGQLCVAACPNNALSSVDNQIVIDRNICEACGICVEECPTGALEIMGQEVTIEEVVREVLKDKAYFEKSGGGITVSGGEPAMQADFVAAFLKKMKENGIHTALDTCGMALPVAYEKVLPYTDLLLYDIKEIDSKKHKTFTGSPNEKILNNLLTIWEWMKINGSPKELWIRTPVIPNTTDTEENITGIGKFIAENNLHPDRWELCAFNNLCNDKYLRLGTRWVFEKYDLFEAEKLDYLTEIARNSGVGGERVLWTGSAKTKEKIISKKENEPLPVDYCRITGLPDED</sequence>
<evidence type="ECO:0000256" key="6">
    <source>
        <dbReference type="ARBA" id="ARBA00023002"/>
    </source>
</evidence>
<dbReference type="EMBL" id="UOET01000550">
    <property type="protein sequence ID" value="VAW30673.1"/>
    <property type="molecule type" value="Genomic_DNA"/>
</dbReference>
<dbReference type="PANTHER" id="PTHR30352:SF4">
    <property type="entry name" value="PYRUVATE FORMATE-LYASE 2-ACTIVATING ENZYME"/>
    <property type="match status" value="1"/>
</dbReference>
<proteinExistence type="inferred from homology"/>
<dbReference type="InterPro" id="IPR058240">
    <property type="entry name" value="rSAM_sf"/>
</dbReference>
<dbReference type="InterPro" id="IPR007197">
    <property type="entry name" value="rSAM"/>
</dbReference>
<dbReference type="SUPFAM" id="SSF102114">
    <property type="entry name" value="Radical SAM enzymes"/>
    <property type="match status" value="1"/>
</dbReference>
<evidence type="ECO:0000256" key="3">
    <source>
        <dbReference type="ARBA" id="ARBA00022485"/>
    </source>
</evidence>
<dbReference type="SFLD" id="SFLDS00029">
    <property type="entry name" value="Radical_SAM"/>
    <property type="match status" value="1"/>
</dbReference>
<keyword evidence="6 11" id="KW-0560">Oxidoreductase</keyword>
<dbReference type="GO" id="GO:0016829">
    <property type="term" value="F:lyase activity"/>
    <property type="evidence" value="ECO:0007669"/>
    <property type="project" value="UniProtKB-KW"/>
</dbReference>